<feature type="region of interest" description="Disordered" evidence="18">
    <location>
        <begin position="1"/>
        <end position="23"/>
    </location>
</feature>
<dbReference type="CDD" id="cd17759">
    <property type="entry name" value="MCM8"/>
    <property type="match status" value="1"/>
</dbReference>
<dbReference type="CTD" id="84515"/>
<evidence type="ECO:0000256" key="14">
    <source>
        <dbReference type="ARBA" id="ARBA00041084"/>
    </source>
</evidence>
<dbReference type="RefSeq" id="XP_029306114.1">
    <property type="nucleotide sequence ID" value="XM_029450254.1"/>
</dbReference>
<reference evidence="21" key="1">
    <citation type="submission" date="2025-08" db="UniProtKB">
        <authorList>
            <consortium name="RefSeq"/>
        </authorList>
    </citation>
    <scope>IDENTIFICATION</scope>
</reference>
<dbReference type="InterPro" id="IPR012340">
    <property type="entry name" value="NA-bd_OB-fold"/>
</dbReference>
<dbReference type="SMART" id="SM00350">
    <property type="entry name" value="MCM"/>
    <property type="match status" value="1"/>
</dbReference>
<dbReference type="GO" id="GO:0006260">
    <property type="term" value="P:DNA replication"/>
    <property type="evidence" value="ECO:0007669"/>
    <property type="project" value="InterPro"/>
</dbReference>
<keyword evidence="12" id="KW-0539">Nucleus</keyword>
<evidence type="ECO:0000256" key="16">
    <source>
        <dbReference type="ARBA" id="ARBA00047995"/>
    </source>
</evidence>
<dbReference type="InterPro" id="IPR033762">
    <property type="entry name" value="MCM_OB"/>
</dbReference>
<evidence type="ECO:0000256" key="12">
    <source>
        <dbReference type="ARBA" id="ARBA00023242"/>
    </source>
</evidence>
<keyword evidence="6" id="KW-0227">DNA damage</keyword>
<dbReference type="InterPro" id="IPR027417">
    <property type="entry name" value="P-loop_NTPase"/>
</dbReference>
<dbReference type="InterPro" id="IPR041562">
    <property type="entry name" value="MCM_lid"/>
</dbReference>
<dbReference type="InParanoid" id="A0A6J2R771"/>
<dbReference type="FunFam" id="2.20.28.10:FF:000007">
    <property type="entry name" value="DNA helicase MCM8 isoform X1"/>
    <property type="match status" value="1"/>
</dbReference>
<dbReference type="Pfam" id="PF26065">
    <property type="entry name" value="MCM8_N"/>
    <property type="match status" value="1"/>
</dbReference>
<dbReference type="InterPro" id="IPR018525">
    <property type="entry name" value="MCM_CS"/>
</dbReference>
<evidence type="ECO:0000256" key="1">
    <source>
        <dbReference type="ARBA" id="ARBA00004123"/>
    </source>
</evidence>
<evidence type="ECO:0000256" key="6">
    <source>
        <dbReference type="ARBA" id="ARBA00022763"/>
    </source>
</evidence>
<dbReference type="Pfam" id="PF25051">
    <property type="entry name" value="WHD_MCM8"/>
    <property type="match status" value="1"/>
</dbReference>
<dbReference type="Pfam" id="PF17855">
    <property type="entry name" value="MCM_lid"/>
    <property type="match status" value="1"/>
</dbReference>
<evidence type="ECO:0000256" key="18">
    <source>
        <dbReference type="SAM" id="MobiDB-lite"/>
    </source>
</evidence>
<dbReference type="Gene3D" id="2.20.28.10">
    <property type="match status" value="1"/>
</dbReference>
<dbReference type="PANTHER" id="PTHR11630">
    <property type="entry name" value="DNA REPLICATION LICENSING FACTOR MCM FAMILY MEMBER"/>
    <property type="match status" value="1"/>
</dbReference>
<dbReference type="InterPro" id="IPR056875">
    <property type="entry name" value="MCM8/REC_WHD"/>
</dbReference>
<dbReference type="SMART" id="SM00382">
    <property type="entry name" value="AAA"/>
    <property type="match status" value="1"/>
</dbReference>
<keyword evidence="20" id="KW-1185">Reference proteome</keyword>
<protein>
    <recommendedName>
        <fullName evidence="14">DNA helicase MCM8</fullName>
        <ecNumber evidence="3">3.6.4.12</ecNumber>
    </recommendedName>
    <alternativeName>
        <fullName evidence="15">Minichromosome maintenance 8</fullName>
    </alternativeName>
</protein>
<comment type="subcellular location">
    <subcellularLocation>
        <location evidence="1">Nucleus</location>
    </subcellularLocation>
</comment>
<dbReference type="Pfam" id="PF00493">
    <property type="entry name" value="MCM"/>
    <property type="match status" value="1"/>
</dbReference>
<evidence type="ECO:0000256" key="2">
    <source>
        <dbReference type="ARBA" id="ARBA00008010"/>
    </source>
</evidence>
<dbReference type="InterPro" id="IPR001208">
    <property type="entry name" value="MCM_dom"/>
</dbReference>
<evidence type="ECO:0000313" key="21">
    <source>
        <dbReference type="RefSeq" id="XP_029306114.1"/>
    </source>
</evidence>
<proteinExistence type="inferred from homology"/>
<dbReference type="GO" id="GO:0005634">
    <property type="term" value="C:nucleus"/>
    <property type="evidence" value="ECO:0007669"/>
    <property type="project" value="UniProtKB-SubCell"/>
</dbReference>
<dbReference type="CDD" id="cd22247">
    <property type="entry name" value="MCM8_WHD"/>
    <property type="match status" value="1"/>
</dbReference>
<feature type="domain" description="MCM C-terminal AAA(+) ATPase" evidence="19">
    <location>
        <begin position="374"/>
        <end position="580"/>
    </location>
</feature>
<keyword evidence="11" id="KW-0234">DNA repair</keyword>
<keyword evidence="10 17" id="KW-0238">DNA-binding</keyword>
<evidence type="ECO:0000256" key="11">
    <source>
        <dbReference type="ARBA" id="ARBA00023204"/>
    </source>
</evidence>
<dbReference type="InterPro" id="IPR003593">
    <property type="entry name" value="AAA+_ATPase"/>
</dbReference>
<comment type="catalytic activity">
    <reaction evidence="16">
        <text>ATP + H2O = ADP + phosphate + H(+)</text>
        <dbReference type="Rhea" id="RHEA:13065"/>
        <dbReference type="ChEBI" id="CHEBI:15377"/>
        <dbReference type="ChEBI" id="CHEBI:15378"/>
        <dbReference type="ChEBI" id="CHEBI:30616"/>
        <dbReference type="ChEBI" id="CHEBI:43474"/>
        <dbReference type="ChEBI" id="CHEBI:456216"/>
        <dbReference type="EC" id="3.6.4.12"/>
    </reaction>
</comment>
<dbReference type="SUPFAM" id="SSF50249">
    <property type="entry name" value="Nucleic acid-binding proteins"/>
    <property type="match status" value="1"/>
</dbReference>
<dbReference type="PROSITE" id="PS50051">
    <property type="entry name" value="MCM_2"/>
    <property type="match status" value="1"/>
</dbReference>
<evidence type="ECO:0000256" key="9">
    <source>
        <dbReference type="ARBA" id="ARBA00022840"/>
    </source>
</evidence>
<dbReference type="InterPro" id="IPR031327">
    <property type="entry name" value="MCM"/>
</dbReference>
<dbReference type="Gene3D" id="2.40.50.140">
    <property type="entry name" value="Nucleic acid-binding proteins"/>
    <property type="match status" value="1"/>
</dbReference>
<accession>A0A6J2R771</accession>
<keyword evidence="7" id="KW-0378">Hydrolase</keyword>
<evidence type="ECO:0000259" key="19">
    <source>
        <dbReference type="PROSITE" id="PS50051"/>
    </source>
</evidence>
<dbReference type="GO" id="GO:0097362">
    <property type="term" value="C:MCM8-MCM9 complex"/>
    <property type="evidence" value="ECO:0007669"/>
    <property type="project" value="UniProtKB-ARBA"/>
</dbReference>
<dbReference type="Pfam" id="PF17207">
    <property type="entry name" value="MCM_OB"/>
    <property type="match status" value="1"/>
</dbReference>
<name>A0A6J2R771_COTGO</name>
<dbReference type="KEGG" id="cgob:115020301"/>
<dbReference type="SUPFAM" id="SSF52540">
    <property type="entry name" value="P-loop containing nucleoside triphosphate hydrolases"/>
    <property type="match status" value="1"/>
</dbReference>
<keyword evidence="13" id="KW-0131">Cell cycle</keyword>
<evidence type="ECO:0000256" key="3">
    <source>
        <dbReference type="ARBA" id="ARBA00012551"/>
    </source>
</evidence>
<organism evidence="20 21">
    <name type="scientific">Cottoperca gobio</name>
    <name type="common">Frogmouth</name>
    <name type="synonym">Aphritis gobio</name>
    <dbReference type="NCBI Taxonomy" id="56716"/>
    <lineage>
        <taxon>Eukaryota</taxon>
        <taxon>Metazoa</taxon>
        <taxon>Chordata</taxon>
        <taxon>Craniata</taxon>
        <taxon>Vertebrata</taxon>
        <taxon>Euteleostomi</taxon>
        <taxon>Actinopterygii</taxon>
        <taxon>Neopterygii</taxon>
        <taxon>Teleostei</taxon>
        <taxon>Neoteleostei</taxon>
        <taxon>Acanthomorphata</taxon>
        <taxon>Eupercaria</taxon>
        <taxon>Perciformes</taxon>
        <taxon>Notothenioidei</taxon>
        <taxon>Bovichtidae</taxon>
        <taxon>Cottoperca</taxon>
    </lineage>
</organism>
<evidence type="ECO:0000256" key="13">
    <source>
        <dbReference type="ARBA" id="ARBA00023306"/>
    </source>
</evidence>
<dbReference type="GO" id="GO:0003697">
    <property type="term" value="F:single-stranded DNA binding"/>
    <property type="evidence" value="ECO:0007669"/>
    <property type="project" value="TreeGrafter"/>
</dbReference>
<comment type="similarity">
    <text evidence="2 17">Belongs to the MCM family.</text>
</comment>
<dbReference type="Gene3D" id="3.40.50.300">
    <property type="entry name" value="P-loop containing nucleotide triphosphate hydrolases"/>
    <property type="match status" value="1"/>
</dbReference>
<dbReference type="EC" id="3.6.4.12" evidence="3"/>
<evidence type="ECO:0000256" key="8">
    <source>
        <dbReference type="ARBA" id="ARBA00022806"/>
    </source>
</evidence>
<keyword evidence="9 17" id="KW-0067">ATP-binding</keyword>
<dbReference type="GO" id="GO:0000724">
    <property type="term" value="P:double-strand break repair via homologous recombination"/>
    <property type="evidence" value="ECO:0007669"/>
    <property type="project" value="UniProtKB-ARBA"/>
</dbReference>
<dbReference type="GO" id="GO:0017116">
    <property type="term" value="F:single-stranded DNA helicase activity"/>
    <property type="evidence" value="ECO:0007669"/>
    <property type="project" value="TreeGrafter"/>
</dbReference>
<dbReference type="Proteomes" id="UP000504630">
    <property type="component" value="Chromosome 15"/>
</dbReference>
<evidence type="ECO:0000256" key="5">
    <source>
        <dbReference type="ARBA" id="ARBA00022741"/>
    </source>
</evidence>
<dbReference type="GO" id="GO:0005524">
    <property type="term" value="F:ATP binding"/>
    <property type="evidence" value="ECO:0007669"/>
    <property type="project" value="UniProtKB-KW"/>
</dbReference>
<dbReference type="GeneID" id="115020301"/>
<feature type="region of interest" description="Disordered" evidence="18">
    <location>
        <begin position="333"/>
        <end position="352"/>
    </location>
</feature>
<dbReference type="AlphaFoldDB" id="A0A6J2R771"/>
<evidence type="ECO:0000313" key="20">
    <source>
        <dbReference type="Proteomes" id="UP000504630"/>
    </source>
</evidence>
<evidence type="ECO:0000256" key="15">
    <source>
        <dbReference type="ARBA" id="ARBA00042306"/>
    </source>
</evidence>
<keyword evidence="4" id="KW-0235">DNA replication</keyword>
<gene>
    <name evidence="21" type="primary">mcm8</name>
</gene>
<dbReference type="OrthoDB" id="422555at2759"/>
<keyword evidence="8 21" id="KW-0347">Helicase</keyword>
<dbReference type="InterPro" id="IPR058767">
    <property type="entry name" value="MCM8_N"/>
</dbReference>
<sequence>MLLTRGGGRGSSGGGGWRGGGGGSENNTFSSQRVLCQATLDVLCPYKGWTLYFTDGFIESSPSVEKIKVFEKYFTSKIELYDKDEIERQGSVLVDYADLTGNKAVHDALPDLTTELKEQPEVILNCLGVAIHQVLTIDLEKQAAELQGEELPVATPIINIPHISARLYNYEPLTALRTLRASVFGRLVCVRGTVVRVSTIRPLCTRMAFRCLGCSRTQSLPLQHGKYATPTKCIQPDCRSRSFAPCRSSPLTHTVDWQIIKVQELMGGEQRETGRIPRTVECHLTSDLCDSGVPGDTVTVTGIVRVTNDGSSRGNKDQCMFLLYLDATSVSNTKGQQSKSSQGSRGSLEDRSGGEEFSLKELYAIQEIQAQPDLLRLLVQSLCPVIYGHLLVKAALVLALFGGRQKHTGKNSVPVRGDPHILMVGDPGLGKSQMLQAVCNVAPRGIYVCGNSTSTTGLTVSLSRDPGTGDFALEAGALVLADQGVCCIDEFDKLGHQQQALLEAMEQQSVSLAKAGIVSSLPARTSVVAAANPIGGHYNRGKTVSENLKMGSALLSRFDVIFLLLDIPDESHDRHLSEYVMANRLGKGRTSSATVTRANSEFETSILLEHSDMPLSQRLQIPAGESTDPLPVSLLRKYITYARQYVHPSLSPEAAETIQEFYLSLRSQAHSADSTPITTRQLESLIRLTEARARLELRETATKSDADDVVEIMKHSLADTYSDGLGNLDFKRSQLGAGMSQRSAAKRLVNALHLHAQRTNQKQFDLQTLRSMADRLNIKVMDFESLVSSLNEQGFLLKKGAKLYQLQTV</sequence>
<dbReference type="FunCoup" id="A0A6J2R771">
    <property type="interactions" value="873"/>
</dbReference>
<keyword evidence="5 17" id="KW-0547">Nucleotide-binding</keyword>
<feature type="compositionally biased region" description="Low complexity" evidence="18">
    <location>
        <begin position="334"/>
        <end position="346"/>
    </location>
</feature>
<evidence type="ECO:0000256" key="7">
    <source>
        <dbReference type="ARBA" id="ARBA00022801"/>
    </source>
</evidence>
<dbReference type="PROSITE" id="PS00847">
    <property type="entry name" value="MCM_1"/>
    <property type="match status" value="1"/>
</dbReference>
<evidence type="ECO:0000256" key="4">
    <source>
        <dbReference type="ARBA" id="ARBA00022705"/>
    </source>
</evidence>
<dbReference type="PANTHER" id="PTHR11630:SF47">
    <property type="entry name" value="DNA HELICASE MCM8"/>
    <property type="match status" value="1"/>
</dbReference>
<dbReference type="GO" id="GO:0016787">
    <property type="term" value="F:hydrolase activity"/>
    <property type="evidence" value="ECO:0007669"/>
    <property type="project" value="UniProtKB-KW"/>
</dbReference>
<evidence type="ECO:0000256" key="17">
    <source>
        <dbReference type="RuleBase" id="RU004070"/>
    </source>
</evidence>
<evidence type="ECO:0000256" key="10">
    <source>
        <dbReference type="ARBA" id="ARBA00023125"/>
    </source>
</evidence>
<dbReference type="PRINTS" id="PR01657">
    <property type="entry name" value="MCMFAMILY"/>
</dbReference>